<dbReference type="RefSeq" id="WP_105039301.1">
    <property type="nucleotide sequence ID" value="NZ_PPSL01000003.1"/>
</dbReference>
<accession>A0A2S7SUK6</accession>
<feature type="chain" id="PRO_5015621774" description="Mucoidy inhibitor MuiA family protein" evidence="2">
    <location>
        <begin position="23"/>
        <end position="537"/>
    </location>
</feature>
<evidence type="ECO:0000259" key="3">
    <source>
        <dbReference type="Pfam" id="PF13598"/>
    </source>
</evidence>
<keyword evidence="1" id="KW-0175">Coiled coil</keyword>
<keyword evidence="6" id="KW-1185">Reference proteome</keyword>
<dbReference type="NCBIfam" id="TIGR02231">
    <property type="entry name" value="mucoidy inhibitor MuiA family protein"/>
    <property type="match status" value="1"/>
</dbReference>
<gene>
    <name evidence="5" type="ORF">CJD36_011400</name>
</gene>
<organism evidence="5 6">
    <name type="scientific">Flavipsychrobacter stenotrophus</name>
    <dbReference type="NCBI Taxonomy" id="2077091"/>
    <lineage>
        <taxon>Bacteria</taxon>
        <taxon>Pseudomonadati</taxon>
        <taxon>Bacteroidota</taxon>
        <taxon>Chitinophagia</taxon>
        <taxon>Chitinophagales</taxon>
        <taxon>Chitinophagaceae</taxon>
        <taxon>Flavipsychrobacter</taxon>
    </lineage>
</organism>
<dbReference type="InterPro" id="IPR037291">
    <property type="entry name" value="DUF4139"/>
</dbReference>
<protein>
    <recommendedName>
        <fullName evidence="7">Mucoidy inhibitor MuiA family protein</fullName>
    </recommendedName>
</protein>
<dbReference type="InterPro" id="IPR025554">
    <property type="entry name" value="DUF4140"/>
</dbReference>
<dbReference type="EMBL" id="PPSL01000003">
    <property type="protein sequence ID" value="PQJ10573.1"/>
    <property type="molecule type" value="Genomic_DNA"/>
</dbReference>
<dbReference type="AlphaFoldDB" id="A0A2S7SUK6"/>
<feature type="coiled-coil region" evidence="1">
    <location>
        <begin position="160"/>
        <end position="194"/>
    </location>
</feature>
<dbReference type="Proteomes" id="UP000239872">
    <property type="component" value="Unassembled WGS sequence"/>
</dbReference>
<reference evidence="5 6" key="1">
    <citation type="submission" date="2018-01" db="EMBL/GenBank/DDBJ databases">
        <title>A novel member of the phylum Bacteroidetes isolated from glacier ice.</title>
        <authorList>
            <person name="Liu Q."/>
            <person name="Xin Y.-H."/>
        </authorList>
    </citation>
    <scope>NUCLEOTIDE SEQUENCE [LARGE SCALE GENOMIC DNA]</scope>
    <source>
        <strain evidence="5 6">RB1R16</strain>
    </source>
</reference>
<evidence type="ECO:0000256" key="2">
    <source>
        <dbReference type="SAM" id="SignalP"/>
    </source>
</evidence>
<dbReference type="PANTHER" id="PTHR31005:SF8">
    <property type="entry name" value="DUF4139 DOMAIN-CONTAINING PROTEIN"/>
    <property type="match status" value="1"/>
</dbReference>
<comment type="caution">
    <text evidence="5">The sequence shown here is derived from an EMBL/GenBank/DDBJ whole genome shotgun (WGS) entry which is preliminary data.</text>
</comment>
<evidence type="ECO:0000259" key="4">
    <source>
        <dbReference type="Pfam" id="PF13600"/>
    </source>
</evidence>
<dbReference type="PANTHER" id="PTHR31005">
    <property type="entry name" value="DUF4139 DOMAIN-CONTAINING PROTEIN"/>
    <property type="match status" value="1"/>
</dbReference>
<sequence>MKHITIYAVLATVLCSQGFTYAQTNQKLNLEKATVFIRGAELISTAKVTFSKGENEFLFTNVAGDVNNESIVVNATNGTVVEGVTFQNNYTATDNVSPRVKELKDSIELMNNRRQPVSNKITTLTEQISILQSNRKVAGENTGLSVAELQKMLDLVGNKMEGYLNQKNKEDDNLKKIDERIAVLKKQLTEEQAKGYQPGGQLLIKFYAKENTTSNITITYIVPNAGWTPTYDIWADDAKGPVKLYYKANIYQNSGVKWNNVNLTLSTGNPQEGMQAPVLSPWYVSFYVPRPVNMYNRTNMATAPMAAYNKSASDETGSAGAMQEQSSMNEYVSVNSEGINTTFDIDLPYTIPSDGQQHLVAIKKYETPATYEYYAAPKADKDAFLLAKITNWQDLNLLPGETNIFYEGTYVGKSYIDTRNTTDTISLSLGRDKKIVVRRERDKKLRSVKTIGSNVREEFAYNIIVRNTRKEAVTIVLQDQMPVSNDKDLVVEDKETAGADYNETTGMLKWPVTLKANETKTIRFGYTLKYPKGKTIQ</sequence>
<name>A0A2S7SUK6_9BACT</name>
<evidence type="ECO:0000313" key="5">
    <source>
        <dbReference type="EMBL" id="PQJ10573.1"/>
    </source>
</evidence>
<dbReference type="Pfam" id="PF13600">
    <property type="entry name" value="DUF4140"/>
    <property type="match status" value="1"/>
</dbReference>
<feature type="signal peptide" evidence="2">
    <location>
        <begin position="1"/>
        <end position="22"/>
    </location>
</feature>
<dbReference type="Pfam" id="PF13598">
    <property type="entry name" value="DUF4139"/>
    <property type="match status" value="1"/>
</dbReference>
<evidence type="ECO:0000256" key="1">
    <source>
        <dbReference type="SAM" id="Coils"/>
    </source>
</evidence>
<proteinExistence type="predicted"/>
<feature type="domain" description="DUF4140" evidence="4">
    <location>
        <begin position="33"/>
        <end position="131"/>
    </location>
</feature>
<feature type="domain" description="DUF4139" evidence="3">
    <location>
        <begin position="216"/>
        <end position="532"/>
    </location>
</feature>
<dbReference type="InterPro" id="IPR011935">
    <property type="entry name" value="CHP02231"/>
</dbReference>
<dbReference type="OrthoDB" id="634585at2"/>
<keyword evidence="2" id="KW-0732">Signal</keyword>
<evidence type="ECO:0000313" key="6">
    <source>
        <dbReference type="Proteomes" id="UP000239872"/>
    </source>
</evidence>
<evidence type="ECO:0008006" key="7">
    <source>
        <dbReference type="Google" id="ProtNLM"/>
    </source>
</evidence>